<dbReference type="InterPro" id="IPR050789">
    <property type="entry name" value="Diverse_Enzym_Activities"/>
</dbReference>
<protein>
    <recommendedName>
        <fullName evidence="3">Beta-lactamase-related domain-containing protein</fullName>
    </recommendedName>
</protein>
<evidence type="ECO:0000313" key="5">
    <source>
        <dbReference type="Proteomes" id="UP001161325"/>
    </source>
</evidence>
<evidence type="ECO:0000259" key="3">
    <source>
        <dbReference type="Pfam" id="PF00144"/>
    </source>
</evidence>
<dbReference type="Pfam" id="PF00144">
    <property type="entry name" value="Beta-lactamase"/>
    <property type="match status" value="1"/>
</dbReference>
<dbReference type="SUPFAM" id="SSF56601">
    <property type="entry name" value="beta-lactamase/transpeptidase-like"/>
    <property type="match status" value="1"/>
</dbReference>
<dbReference type="InterPro" id="IPR012338">
    <property type="entry name" value="Beta-lactam/transpept-like"/>
</dbReference>
<organism evidence="4 5">
    <name type="scientific">Roseisolibacter agri</name>
    <dbReference type="NCBI Taxonomy" id="2014610"/>
    <lineage>
        <taxon>Bacteria</taxon>
        <taxon>Pseudomonadati</taxon>
        <taxon>Gemmatimonadota</taxon>
        <taxon>Gemmatimonadia</taxon>
        <taxon>Gemmatimonadales</taxon>
        <taxon>Gemmatimonadaceae</taxon>
        <taxon>Roseisolibacter</taxon>
    </lineage>
</organism>
<dbReference type="InterPro" id="IPR001466">
    <property type="entry name" value="Beta-lactam-related"/>
</dbReference>
<accession>A0AA37V8B0</accession>
<proteinExistence type="predicted"/>
<comment type="caution">
    <text evidence="4">The sequence shown here is derived from an EMBL/GenBank/DDBJ whole genome shotgun (WGS) entry which is preliminary data.</text>
</comment>
<evidence type="ECO:0000313" key="4">
    <source>
        <dbReference type="EMBL" id="GLC27596.1"/>
    </source>
</evidence>
<feature type="compositionally biased region" description="Low complexity" evidence="2">
    <location>
        <begin position="397"/>
        <end position="417"/>
    </location>
</feature>
<gene>
    <name evidence="4" type="ORF">rosag_41090</name>
</gene>
<feature type="region of interest" description="Disordered" evidence="2">
    <location>
        <begin position="392"/>
        <end position="424"/>
    </location>
</feature>
<keyword evidence="5" id="KW-1185">Reference proteome</keyword>
<dbReference type="PANTHER" id="PTHR43283">
    <property type="entry name" value="BETA-LACTAMASE-RELATED"/>
    <property type="match status" value="1"/>
</dbReference>
<reference evidence="4" key="1">
    <citation type="submission" date="2022-08" db="EMBL/GenBank/DDBJ databases">
        <title>Draft genome sequencing of Roseisolibacter agri AW1220.</title>
        <authorList>
            <person name="Tobiishi Y."/>
            <person name="Tonouchi A."/>
        </authorList>
    </citation>
    <scope>NUCLEOTIDE SEQUENCE</scope>
    <source>
        <strain evidence="4">AW1220</strain>
    </source>
</reference>
<dbReference type="Proteomes" id="UP001161325">
    <property type="component" value="Unassembled WGS sequence"/>
</dbReference>
<sequence>MTALLLAAGANVAGAQPAATRVSKDAPAAPGALSDAATRAAVLAAVRGVMEKAIADSAFPGGVAVVGDATGGYVMHGAGRIDWAPDAPAPNAATIWDMASLTKVVATTSAMLQLVAERKVALDAPVQRYLPDWKGPRKETVTVRHLLTHSSGMPSWRPLYKEATNAAEAMALVMQTQLDTLPGARYLYSDLNAILLGEIVRRVSGQPLDQYLAKRVFGPLGMRDTRYLPPKSELARIAPTEFDPWRQRKVHGEVHDENAYMLGGVSGHAGLFSTAADLSRLARAYLNGGTLDGTRVFDAATIAEFTRVQDTTISRRAIGWETPTGGNSAGQYLSRRAFGHTGFTGTSLWIDPARGVYVILLTNRVNPTRQNTRIGGVRTALANAAVRAMGGSPVFGSSTSSAPSPAPATPAAATPRPAALPTPP</sequence>
<dbReference type="AlphaFoldDB" id="A0AA37V8B0"/>
<dbReference type="Gene3D" id="3.40.710.10">
    <property type="entry name" value="DD-peptidase/beta-lactamase superfamily"/>
    <property type="match status" value="1"/>
</dbReference>
<evidence type="ECO:0000256" key="1">
    <source>
        <dbReference type="ARBA" id="ARBA00022801"/>
    </source>
</evidence>
<dbReference type="EMBL" id="BRXS01000006">
    <property type="protein sequence ID" value="GLC27596.1"/>
    <property type="molecule type" value="Genomic_DNA"/>
</dbReference>
<dbReference type="PANTHER" id="PTHR43283:SF11">
    <property type="entry name" value="BETA-LACTAMASE-RELATED DOMAIN-CONTAINING PROTEIN"/>
    <property type="match status" value="1"/>
</dbReference>
<feature type="domain" description="Beta-lactamase-related" evidence="3">
    <location>
        <begin position="49"/>
        <end position="370"/>
    </location>
</feature>
<dbReference type="GO" id="GO:0016787">
    <property type="term" value="F:hydrolase activity"/>
    <property type="evidence" value="ECO:0007669"/>
    <property type="project" value="UniProtKB-KW"/>
</dbReference>
<evidence type="ECO:0000256" key="2">
    <source>
        <dbReference type="SAM" id="MobiDB-lite"/>
    </source>
</evidence>
<name>A0AA37V8B0_9BACT</name>
<keyword evidence="1" id="KW-0378">Hydrolase</keyword>